<keyword evidence="2" id="KW-0456">Lyase</keyword>
<evidence type="ECO:0000313" key="2">
    <source>
        <dbReference type="EMBL" id="TWX64348.1"/>
    </source>
</evidence>
<comment type="caution">
    <text evidence="2">The sequence shown here is derived from an EMBL/GenBank/DDBJ whole genome shotgun (WGS) entry which is preliminary data.</text>
</comment>
<reference evidence="2 3" key="1">
    <citation type="submission" date="2019-07" db="EMBL/GenBank/DDBJ databases">
        <title>Genomes of sea-ice associated Colwellia species.</title>
        <authorList>
            <person name="Bowman J.P."/>
        </authorList>
    </citation>
    <scope>NUCLEOTIDE SEQUENCE [LARGE SCALE GENOMIC DNA]</scope>
    <source>
        <strain evidence="2 3">ACAM 459</strain>
    </source>
</reference>
<dbReference type="Pfam" id="PF01261">
    <property type="entry name" value="AP_endonuc_2"/>
    <property type="match status" value="1"/>
</dbReference>
<evidence type="ECO:0000313" key="3">
    <source>
        <dbReference type="Proteomes" id="UP000321822"/>
    </source>
</evidence>
<keyword evidence="3" id="KW-1185">Reference proteome</keyword>
<dbReference type="PANTHER" id="PTHR12110:SF41">
    <property type="entry name" value="INOSOSE DEHYDRATASE"/>
    <property type="match status" value="1"/>
</dbReference>
<proteinExistence type="predicted"/>
<evidence type="ECO:0000259" key="1">
    <source>
        <dbReference type="Pfam" id="PF01261"/>
    </source>
</evidence>
<dbReference type="RefSeq" id="WP_146791315.1">
    <property type="nucleotide sequence ID" value="NZ_VOLT01000014.1"/>
</dbReference>
<dbReference type="InterPro" id="IPR050312">
    <property type="entry name" value="IolE/XylAMocC-like"/>
</dbReference>
<dbReference type="SUPFAM" id="SSF51658">
    <property type="entry name" value="Xylose isomerase-like"/>
    <property type="match status" value="1"/>
</dbReference>
<dbReference type="InterPro" id="IPR013022">
    <property type="entry name" value="Xyl_isomerase-like_TIM-brl"/>
</dbReference>
<dbReference type="NCBIfam" id="TIGR04379">
    <property type="entry name" value="myo_inos_iolE"/>
    <property type="match status" value="1"/>
</dbReference>
<dbReference type="GO" id="GO:0050114">
    <property type="term" value="F:myo-inosose-2 dehydratase activity"/>
    <property type="evidence" value="ECO:0007669"/>
    <property type="project" value="UniProtKB-EC"/>
</dbReference>
<dbReference type="OrthoDB" id="9804047at2"/>
<gene>
    <name evidence="2" type="primary">iolE</name>
    <name evidence="2" type="ORF">ESZ36_20475</name>
</gene>
<feature type="domain" description="Xylose isomerase-like TIM barrel" evidence="1">
    <location>
        <begin position="58"/>
        <end position="288"/>
    </location>
</feature>
<dbReference type="EMBL" id="VOLT01000014">
    <property type="protein sequence ID" value="TWX64348.1"/>
    <property type="molecule type" value="Genomic_DNA"/>
</dbReference>
<dbReference type="AlphaFoldDB" id="A0A5C6Q6D5"/>
<dbReference type="PANTHER" id="PTHR12110">
    <property type="entry name" value="HYDROXYPYRUVATE ISOMERASE"/>
    <property type="match status" value="1"/>
</dbReference>
<dbReference type="Proteomes" id="UP000321822">
    <property type="component" value="Unassembled WGS sequence"/>
</dbReference>
<protein>
    <submittedName>
        <fullName evidence="2">Myo-inosose-2 dehydratase</fullName>
        <ecNumber evidence="2">4.2.1.44</ecNumber>
    </submittedName>
</protein>
<dbReference type="InterPro" id="IPR036237">
    <property type="entry name" value="Xyl_isomerase-like_sf"/>
</dbReference>
<dbReference type="Gene3D" id="3.20.20.150">
    <property type="entry name" value="Divalent-metal-dependent TIM barrel enzymes"/>
    <property type="match status" value="1"/>
</dbReference>
<organism evidence="2 3">
    <name type="scientific">Colwellia demingiae</name>
    <dbReference type="NCBI Taxonomy" id="89401"/>
    <lineage>
        <taxon>Bacteria</taxon>
        <taxon>Pseudomonadati</taxon>
        <taxon>Pseudomonadota</taxon>
        <taxon>Gammaproteobacteria</taxon>
        <taxon>Alteromonadales</taxon>
        <taxon>Colwelliaceae</taxon>
        <taxon>Colwellia</taxon>
    </lineage>
</organism>
<dbReference type="InterPro" id="IPR030823">
    <property type="entry name" value="IolE/MocC"/>
</dbReference>
<name>A0A5C6Q6D5_9GAMM</name>
<accession>A0A5C6Q6D5</accession>
<sequence>MSVKFGIAPIAWSNDDLPELGGETSLETCLKESQLAGFSGTETGGKFPMDPTILGPVLKKYSLDLVSGWFSGSLLENSLEEEKRRVASQLHTFRELGAQVLVYAETTGTVQNQQAIPLSRRPILTHDQIKAYGEKLTSFAEFMSSEGVSLSYHHHMGTVIETEEEVDVLMANTGDDVNLLLDTGHLVFAGGNPIRLLQNHGHRINHVHMKDIRNNILADVKRQDMSFLNAVLAGVFTVPGDGMIDYQSIANELREQNYSGWVVVEAEQDPIKAPPLKYAKLGFNHLKKVFEKAQFKID</sequence>
<dbReference type="EC" id="4.2.1.44" evidence="2"/>